<accession>A0A3M7T710</accession>
<comment type="caution">
    <text evidence="1">The sequence shown here is derived from an EMBL/GenBank/DDBJ whole genome shotgun (WGS) entry which is preliminary data.</text>
</comment>
<dbReference type="AlphaFoldDB" id="A0A3M7T710"/>
<evidence type="ECO:0000313" key="2">
    <source>
        <dbReference type="Proteomes" id="UP000276133"/>
    </source>
</evidence>
<gene>
    <name evidence="1" type="ORF">BpHYR1_031308</name>
</gene>
<protein>
    <submittedName>
        <fullName evidence="1">Uncharacterized protein</fullName>
    </submittedName>
</protein>
<proteinExistence type="predicted"/>
<dbReference type="Proteomes" id="UP000276133">
    <property type="component" value="Unassembled WGS sequence"/>
</dbReference>
<organism evidence="1 2">
    <name type="scientific">Brachionus plicatilis</name>
    <name type="common">Marine rotifer</name>
    <name type="synonym">Brachionus muelleri</name>
    <dbReference type="NCBI Taxonomy" id="10195"/>
    <lineage>
        <taxon>Eukaryota</taxon>
        <taxon>Metazoa</taxon>
        <taxon>Spiralia</taxon>
        <taxon>Gnathifera</taxon>
        <taxon>Rotifera</taxon>
        <taxon>Eurotatoria</taxon>
        <taxon>Monogononta</taxon>
        <taxon>Pseudotrocha</taxon>
        <taxon>Ploima</taxon>
        <taxon>Brachionidae</taxon>
        <taxon>Brachionus</taxon>
    </lineage>
</organism>
<sequence length="71" mass="8088">MAKFFFFPALNAIDKGSVSTDLKRNFNKPLGNNRRCVFSKNLGDQCINRNKKRRSGCFGFREGICVTLIKV</sequence>
<reference evidence="1 2" key="1">
    <citation type="journal article" date="2018" name="Sci. Rep.">
        <title>Genomic signatures of local adaptation to the degree of environmental predictability in rotifers.</title>
        <authorList>
            <person name="Franch-Gras L."/>
            <person name="Hahn C."/>
            <person name="Garcia-Roger E.M."/>
            <person name="Carmona M.J."/>
            <person name="Serra M."/>
            <person name="Gomez A."/>
        </authorList>
    </citation>
    <scope>NUCLEOTIDE SEQUENCE [LARGE SCALE GENOMIC DNA]</scope>
    <source>
        <strain evidence="1">HYR1</strain>
    </source>
</reference>
<name>A0A3M7T710_BRAPC</name>
<keyword evidence="2" id="KW-1185">Reference proteome</keyword>
<dbReference type="EMBL" id="REGN01000178">
    <property type="protein sequence ID" value="RNA43775.1"/>
    <property type="molecule type" value="Genomic_DNA"/>
</dbReference>
<evidence type="ECO:0000313" key="1">
    <source>
        <dbReference type="EMBL" id="RNA43775.1"/>
    </source>
</evidence>